<feature type="compositionally biased region" description="Gly residues" evidence="1">
    <location>
        <begin position="229"/>
        <end position="238"/>
    </location>
</feature>
<evidence type="ECO:0000256" key="2">
    <source>
        <dbReference type="SAM" id="Phobius"/>
    </source>
</evidence>
<dbReference type="AlphaFoldDB" id="A0A6C0IM06"/>
<name>A0A6C0IM06_9ZZZZ</name>
<feature type="transmembrane region" description="Helical" evidence="2">
    <location>
        <begin position="63"/>
        <end position="85"/>
    </location>
</feature>
<keyword evidence="2" id="KW-0472">Membrane</keyword>
<keyword evidence="2" id="KW-1133">Transmembrane helix</keyword>
<evidence type="ECO:0000313" key="3">
    <source>
        <dbReference type="EMBL" id="QHT93630.1"/>
    </source>
</evidence>
<reference evidence="3" key="1">
    <citation type="journal article" date="2020" name="Nature">
        <title>Giant virus diversity and host interactions through global metagenomics.</title>
        <authorList>
            <person name="Schulz F."/>
            <person name="Roux S."/>
            <person name="Paez-Espino D."/>
            <person name="Jungbluth S."/>
            <person name="Walsh D.A."/>
            <person name="Denef V.J."/>
            <person name="McMahon K.D."/>
            <person name="Konstantinidis K.T."/>
            <person name="Eloe-Fadrosh E.A."/>
            <person name="Kyrpides N.C."/>
            <person name="Woyke T."/>
        </authorList>
    </citation>
    <scope>NUCLEOTIDE SEQUENCE</scope>
    <source>
        <strain evidence="3">GVMAG-M-3300024252-29</strain>
    </source>
</reference>
<feature type="transmembrane region" description="Helical" evidence="2">
    <location>
        <begin position="33"/>
        <end position="51"/>
    </location>
</feature>
<protein>
    <submittedName>
        <fullName evidence="3">Uncharacterized protein</fullName>
    </submittedName>
</protein>
<keyword evidence="2" id="KW-0812">Transmembrane</keyword>
<feature type="compositionally biased region" description="Polar residues" evidence="1">
    <location>
        <begin position="152"/>
        <end position="168"/>
    </location>
</feature>
<dbReference type="EMBL" id="MN740209">
    <property type="protein sequence ID" value="QHT93630.1"/>
    <property type="molecule type" value="Genomic_DNA"/>
</dbReference>
<sequence length="238" mass="25967">MTDIDIIGGSPNETFVQHVFKFDEQSKKEMMNVIQYTIIALFPVVSLNKLMQKYVPEADDEKGSVELLAEIVIQLIIMFVGILLINRAVTFVPTYSEMKYEQFSIIHMIPATLMIILSLQTKLGEKVSILYDRVEELIMGKKEGFGAKEDAGSQNNVKRQPTPLSGASSPGEPGNPSMPVTSPGMPMSTQPSGTTGINNLRPEPQSETTGNQQLSSNDGFEPMAANDAFGGGSFGSLW</sequence>
<feature type="region of interest" description="Disordered" evidence="1">
    <location>
        <begin position="148"/>
        <end position="238"/>
    </location>
</feature>
<feature type="compositionally biased region" description="Polar residues" evidence="1">
    <location>
        <begin position="187"/>
        <end position="198"/>
    </location>
</feature>
<proteinExistence type="predicted"/>
<evidence type="ECO:0000256" key="1">
    <source>
        <dbReference type="SAM" id="MobiDB-lite"/>
    </source>
</evidence>
<organism evidence="3">
    <name type="scientific">viral metagenome</name>
    <dbReference type="NCBI Taxonomy" id="1070528"/>
    <lineage>
        <taxon>unclassified sequences</taxon>
        <taxon>metagenomes</taxon>
        <taxon>organismal metagenomes</taxon>
    </lineage>
</organism>
<feature type="compositionally biased region" description="Polar residues" evidence="1">
    <location>
        <begin position="205"/>
        <end position="218"/>
    </location>
</feature>
<accession>A0A6C0IM06</accession>